<organism evidence="1 2">
    <name type="scientific">Boseongicola aestuarii</name>
    <dbReference type="NCBI Taxonomy" id="1470561"/>
    <lineage>
        <taxon>Bacteria</taxon>
        <taxon>Pseudomonadati</taxon>
        <taxon>Pseudomonadota</taxon>
        <taxon>Alphaproteobacteria</taxon>
        <taxon>Rhodobacterales</taxon>
        <taxon>Paracoccaceae</taxon>
        <taxon>Boseongicola</taxon>
    </lineage>
</organism>
<dbReference type="RefSeq" id="WP_176440318.1">
    <property type="nucleotide sequence ID" value="NZ_FXXQ01000010.1"/>
</dbReference>
<evidence type="ECO:0000313" key="1">
    <source>
        <dbReference type="EMBL" id="SMX24765.1"/>
    </source>
</evidence>
<keyword evidence="2" id="KW-1185">Reference proteome</keyword>
<dbReference type="AlphaFoldDB" id="A0A238J3M2"/>
<sequence>MTFGVGMVFGALVFSLLYSLVSNIRDARPGKTVYEVWLEDVAKDNVIPMRRDFSKTA</sequence>
<evidence type="ECO:0000313" key="2">
    <source>
        <dbReference type="Proteomes" id="UP000201838"/>
    </source>
</evidence>
<gene>
    <name evidence="1" type="ORF">BOA8489_02894</name>
</gene>
<name>A0A238J3M2_9RHOB</name>
<dbReference type="Proteomes" id="UP000201838">
    <property type="component" value="Unassembled WGS sequence"/>
</dbReference>
<dbReference type="EMBL" id="FXXQ01000010">
    <property type="protein sequence ID" value="SMX24765.1"/>
    <property type="molecule type" value="Genomic_DNA"/>
</dbReference>
<protein>
    <submittedName>
        <fullName evidence="1">Uncharacterized protein</fullName>
    </submittedName>
</protein>
<accession>A0A238J3M2</accession>
<reference evidence="1 2" key="1">
    <citation type="submission" date="2017-05" db="EMBL/GenBank/DDBJ databases">
        <authorList>
            <person name="Song R."/>
            <person name="Chenine A.L."/>
            <person name="Ruprecht R.M."/>
        </authorList>
    </citation>
    <scope>NUCLEOTIDE SEQUENCE [LARGE SCALE GENOMIC DNA]</scope>
    <source>
        <strain evidence="1 2">CECT 8489</strain>
    </source>
</reference>
<proteinExistence type="predicted"/>